<evidence type="ECO:0000256" key="1">
    <source>
        <dbReference type="SAM" id="MobiDB-lite"/>
    </source>
</evidence>
<accession>A0A4Y3WUB5</accession>
<organism evidence="2 3">
    <name type="scientific">Pseudonocardia hydrocarbonoxydans</name>
    <dbReference type="NCBI Taxonomy" id="76726"/>
    <lineage>
        <taxon>Bacteria</taxon>
        <taxon>Bacillati</taxon>
        <taxon>Actinomycetota</taxon>
        <taxon>Actinomycetes</taxon>
        <taxon>Pseudonocardiales</taxon>
        <taxon>Pseudonocardiaceae</taxon>
        <taxon>Pseudonocardia</taxon>
    </lineage>
</organism>
<comment type="caution">
    <text evidence="2">The sequence shown here is derived from an EMBL/GenBank/DDBJ whole genome shotgun (WGS) entry which is preliminary data.</text>
</comment>
<keyword evidence="3" id="KW-1185">Reference proteome</keyword>
<dbReference type="Proteomes" id="UP000320338">
    <property type="component" value="Unassembled WGS sequence"/>
</dbReference>
<protein>
    <submittedName>
        <fullName evidence="2">Uncharacterized protein</fullName>
    </submittedName>
</protein>
<feature type="compositionally biased region" description="Basic and acidic residues" evidence="1">
    <location>
        <begin position="69"/>
        <end position="86"/>
    </location>
</feature>
<dbReference type="EMBL" id="BJNG01000044">
    <property type="protein sequence ID" value="GEC22433.1"/>
    <property type="molecule type" value="Genomic_DNA"/>
</dbReference>
<dbReference type="AlphaFoldDB" id="A0A4Y3WUB5"/>
<feature type="region of interest" description="Disordered" evidence="1">
    <location>
        <begin position="42"/>
        <end position="88"/>
    </location>
</feature>
<evidence type="ECO:0000313" key="2">
    <source>
        <dbReference type="EMBL" id="GEC22433.1"/>
    </source>
</evidence>
<gene>
    <name evidence="2" type="ORF">PHY01_47160</name>
</gene>
<feature type="region of interest" description="Disordered" evidence="1">
    <location>
        <begin position="1"/>
        <end position="28"/>
    </location>
</feature>
<evidence type="ECO:0000313" key="3">
    <source>
        <dbReference type="Proteomes" id="UP000320338"/>
    </source>
</evidence>
<sequence length="150" mass="16152">MEGAATATGDPGEPARNAARHGVRERAAGYGALPARELVIRARTTPEPVSPREQVSEPATAHAAPGESTRVEEVMSAHPLDQESRARLRSAAHRVTRIYPGPVGELLERELRTWEEFGFRFGSAGLVAALVDHVLRTPIGQHDPVRPDAA</sequence>
<proteinExistence type="predicted"/>
<name>A0A4Y3WUB5_9PSEU</name>
<reference evidence="2 3" key="1">
    <citation type="submission" date="2019-06" db="EMBL/GenBank/DDBJ databases">
        <title>Whole genome shotgun sequence of Pseudonocardia hydrocarbonoxydans NBRC 14498.</title>
        <authorList>
            <person name="Hosoyama A."/>
            <person name="Uohara A."/>
            <person name="Ohji S."/>
            <person name="Ichikawa N."/>
        </authorList>
    </citation>
    <scope>NUCLEOTIDE SEQUENCE [LARGE SCALE GENOMIC DNA]</scope>
    <source>
        <strain evidence="2 3">NBRC 14498</strain>
    </source>
</reference>